<dbReference type="EMBL" id="CP002056">
    <property type="protein sequence ID" value="ADI30223.1"/>
    <property type="molecule type" value="Genomic_DNA"/>
</dbReference>
<dbReference type="STRING" id="666681.M301_1849"/>
<keyword evidence="1" id="KW-0812">Transmembrane</keyword>
<evidence type="ECO:0000313" key="3">
    <source>
        <dbReference type="Proteomes" id="UP000000383"/>
    </source>
</evidence>
<accession>D7DJI8</accession>
<gene>
    <name evidence="2" type="ordered locus">M301_1849</name>
</gene>
<proteinExistence type="predicted"/>
<keyword evidence="3" id="KW-1185">Reference proteome</keyword>
<feature type="transmembrane region" description="Helical" evidence="1">
    <location>
        <begin position="44"/>
        <end position="72"/>
    </location>
</feature>
<evidence type="ECO:0000313" key="2">
    <source>
        <dbReference type="EMBL" id="ADI30223.1"/>
    </source>
</evidence>
<feature type="transmembrane region" description="Helical" evidence="1">
    <location>
        <begin position="84"/>
        <end position="104"/>
    </location>
</feature>
<dbReference type="HOGENOM" id="CLU_2233403_0_0_4"/>
<reference evidence="2 3" key="2">
    <citation type="journal article" date="2011" name="J. Bacteriol.">
        <title>Genomes of three methylotrophs from a single niche uncover genetic and metabolic divergence of Methylophilaceae.</title>
        <authorList>
            <person name="Lapidus A."/>
            <person name="Clum A."/>
            <person name="Labutti K."/>
            <person name="Kaluzhnaya M.G."/>
            <person name="Lim S."/>
            <person name="Beck D.A."/>
            <person name="Glavina Del Rio T."/>
            <person name="Nolan M."/>
            <person name="Mavromatis K."/>
            <person name="Huntemann M."/>
            <person name="Lucas S."/>
            <person name="Lidstrom M.E."/>
            <person name="Ivanova N."/>
            <person name="Chistoserdova L."/>
        </authorList>
    </citation>
    <scope>NUCLEOTIDE SEQUENCE [LARGE SCALE GENOMIC DNA]</scope>
    <source>
        <strain evidence="2 3">301</strain>
    </source>
</reference>
<sequence precursor="true">MLIFVAGLLIALGLAAWQYSLAPQGTLLYTPAPGIKPNFTPSSALGFFVGVLSLCALSTFASLVSFVCGFVANRRWLAVAKQSIILAAGYGLFLVLTMFTEKLWP</sequence>
<keyword evidence="1" id="KW-1133">Transmembrane helix</keyword>
<keyword evidence="1" id="KW-0472">Membrane</keyword>
<dbReference type="RefSeq" id="WP_013148535.1">
    <property type="nucleotide sequence ID" value="NC_014207.1"/>
</dbReference>
<evidence type="ECO:0008006" key="4">
    <source>
        <dbReference type="Google" id="ProtNLM"/>
    </source>
</evidence>
<organism evidence="2 3">
    <name type="scientific">Methylotenera versatilis (strain 301)</name>
    <dbReference type="NCBI Taxonomy" id="666681"/>
    <lineage>
        <taxon>Bacteria</taxon>
        <taxon>Pseudomonadati</taxon>
        <taxon>Pseudomonadota</taxon>
        <taxon>Betaproteobacteria</taxon>
        <taxon>Nitrosomonadales</taxon>
        <taxon>Methylophilaceae</taxon>
        <taxon>Methylotenera</taxon>
    </lineage>
</organism>
<dbReference type="AlphaFoldDB" id="D7DJI8"/>
<dbReference type="KEGG" id="meh:M301_1849"/>
<name>D7DJI8_METV0</name>
<reference evidence="3" key="1">
    <citation type="submission" date="2010-05" db="EMBL/GenBank/DDBJ databases">
        <title>Complete sequence of Methylotenera sp. 301.</title>
        <authorList>
            <person name="Lucas S."/>
            <person name="Copeland A."/>
            <person name="Lapidus A."/>
            <person name="Cheng J.-F."/>
            <person name="Bruce D."/>
            <person name="Goodwin L."/>
            <person name="Pitluck S."/>
            <person name="Clum A."/>
            <person name="Land M."/>
            <person name="Hauser L."/>
            <person name="Kyrpides N."/>
            <person name="Ivanova N."/>
            <person name="Chistoservova L."/>
            <person name="Kalyuzhnaya M."/>
            <person name="Woyke T."/>
        </authorList>
    </citation>
    <scope>NUCLEOTIDE SEQUENCE [LARGE SCALE GENOMIC DNA]</scope>
    <source>
        <strain evidence="3">301</strain>
    </source>
</reference>
<evidence type="ECO:0000256" key="1">
    <source>
        <dbReference type="SAM" id="Phobius"/>
    </source>
</evidence>
<dbReference type="Proteomes" id="UP000000383">
    <property type="component" value="Chromosome"/>
</dbReference>
<protein>
    <recommendedName>
        <fullName evidence="4">Transmembrane protein</fullName>
    </recommendedName>
</protein>